<dbReference type="WBParaSite" id="ACRNAN_scaffold4457.g27175.t1">
    <property type="protein sequence ID" value="ACRNAN_scaffold4457.g27175.t1"/>
    <property type="gene ID" value="ACRNAN_scaffold4457.g27175"/>
</dbReference>
<dbReference type="InterPro" id="IPR036047">
    <property type="entry name" value="F-box-like_dom_sf"/>
</dbReference>
<accession>A0A914DW58</accession>
<evidence type="ECO:0000256" key="5">
    <source>
        <dbReference type="PROSITE-ProRule" id="PRU00309"/>
    </source>
</evidence>
<keyword evidence="3" id="KW-0862">Zinc</keyword>
<reference evidence="8" key="1">
    <citation type="submission" date="2022-11" db="UniProtKB">
        <authorList>
            <consortium name="WormBaseParasite"/>
        </authorList>
    </citation>
    <scope>IDENTIFICATION</scope>
</reference>
<dbReference type="InterPro" id="IPR001810">
    <property type="entry name" value="F-box_dom"/>
</dbReference>
<dbReference type="AlphaFoldDB" id="A0A914DW58"/>
<evidence type="ECO:0000256" key="1">
    <source>
        <dbReference type="ARBA" id="ARBA00022723"/>
    </source>
</evidence>
<keyword evidence="2 5" id="KW-0863">Zinc-finger</keyword>
<dbReference type="SUPFAM" id="SSF57716">
    <property type="entry name" value="Glucocorticoid receptor-like (DNA-binding domain)"/>
    <property type="match status" value="1"/>
</dbReference>
<dbReference type="SUPFAM" id="SSF81383">
    <property type="entry name" value="F-box domain"/>
    <property type="match status" value="1"/>
</dbReference>
<evidence type="ECO:0000259" key="6">
    <source>
        <dbReference type="PROSITE" id="PS50950"/>
    </source>
</evidence>
<evidence type="ECO:0000256" key="2">
    <source>
        <dbReference type="ARBA" id="ARBA00022771"/>
    </source>
</evidence>
<feature type="domain" description="THAP-type" evidence="6">
    <location>
        <begin position="1"/>
        <end position="81"/>
    </location>
</feature>
<dbReference type="Pfam" id="PF05485">
    <property type="entry name" value="THAP"/>
    <property type="match status" value="1"/>
</dbReference>
<sequence length="199" mass="23351">MEVTCLCCKKVLKDKAYPVKIPDNNYIRQHWLAVMKMDVKKNINKIDKQNYLCSTHFDEEDILGKTLNETILHYEALPKPLKFKAKKFINEEKVNRIKEQQVKESLLGEEMLPKNGWRQLPSEIKFIILSFLCKNDLEKYQLVSSEWNKIILGSSNTFPLRQVETLYRQGDYCFLTLPGFSKCFKQFKYISTPSSGNII</sequence>
<dbReference type="Proteomes" id="UP000887540">
    <property type="component" value="Unplaced"/>
</dbReference>
<protein>
    <submittedName>
        <fullName evidence="8">THAP-type domain-containing protein</fullName>
    </submittedName>
</protein>
<keyword evidence="1" id="KW-0479">Metal-binding</keyword>
<dbReference type="InterPro" id="IPR038441">
    <property type="entry name" value="THAP_Znf_sf"/>
</dbReference>
<dbReference type="GO" id="GO:0003677">
    <property type="term" value="F:DNA binding"/>
    <property type="evidence" value="ECO:0007669"/>
    <property type="project" value="UniProtKB-UniRule"/>
</dbReference>
<dbReference type="InterPro" id="IPR006612">
    <property type="entry name" value="THAP_Znf"/>
</dbReference>
<organism evidence="7 8">
    <name type="scientific">Acrobeloides nanus</name>
    <dbReference type="NCBI Taxonomy" id="290746"/>
    <lineage>
        <taxon>Eukaryota</taxon>
        <taxon>Metazoa</taxon>
        <taxon>Ecdysozoa</taxon>
        <taxon>Nematoda</taxon>
        <taxon>Chromadorea</taxon>
        <taxon>Rhabditida</taxon>
        <taxon>Tylenchina</taxon>
        <taxon>Cephalobomorpha</taxon>
        <taxon>Cephaloboidea</taxon>
        <taxon>Cephalobidae</taxon>
        <taxon>Acrobeloides</taxon>
    </lineage>
</organism>
<evidence type="ECO:0000256" key="4">
    <source>
        <dbReference type="ARBA" id="ARBA00023125"/>
    </source>
</evidence>
<evidence type="ECO:0000313" key="8">
    <source>
        <dbReference type="WBParaSite" id="ACRNAN_scaffold4457.g27175.t1"/>
    </source>
</evidence>
<evidence type="ECO:0000313" key="7">
    <source>
        <dbReference type="Proteomes" id="UP000887540"/>
    </source>
</evidence>
<keyword evidence="4 5" id="KW-0238">DNA-binding</keyword>
<dbReference type="PROSITE" id="PS50950">
    <property type="entry name" value="ZF_THAP"/>
    <property type="match status" value="1"/>
</dbReference>
<keyword evidence="7" id="KW-1185">Reference proteome</keyword>
<proteinExistence type="predicted"/>
<dbReference type="GO" id="GO:0008270">
    <property type="term" value="F:zinc ion binding"/>
    <property type="evidence" value="ECO:0007669"/>
    <property type="project" value="UniProtKB-KW"/>
</dbReference>
<dbReference type="Pfam" id="PF12937">
    <property type="entry name" value="F-box-like"/>
    <property type="match status" value="1"/>
</dbReference>
<dbReference type="Gene3D" id="1.20.1280.50">
    <property type="match status" value="1"/>
</dbReference>
<evidence type="ECO:0000256" key="3">
    <source>
        <dbReference type="ARBA" id="ARBA00022833"/>
    </source>
</evidence>
<name>A0A914DW58_9BILA</name>
<dbReference type="Gene3D" id="6.20.210.20">
    <property type="entry name" value="THAP domain"/>
    <property type="match status" value="1"/>
</dbReference>